<evidence type="ECO:0000256" key="8">
    <source>
        <dbReference type="ARBA" id="ARBA00031256"/>
    </source>
</evidence>
<dbReference type="AlphaFoldDB" id="A0A2H3IVN7"/>
<name>A0A2H3IVN7_WOLCO</name>
<dbReference type="Proteomes" id="UP000218811">
    <property type="component" value="Unassembled WGS sequence"/>
</dbReference>
<dbReference type="GO" id="GO:0003712">
    <property type="term" value="F:transcription coregulator activity"/>
    <property type="evidence" value="ECO:0007669"/>
    <property type="project" value="InterPro"/>
</dbReference>
<comment type="subunit">
    <text evidence="9">Component of the Mediator complex.</text>
</comment>
<dbReference type="OMA" id="LWRAFIV"/>
<keyword evidence="6 9" id="KW-0804">Transcription</keyword>
<comment type="function">
    <text evidence="9">Component of the Mediator complex, a coactivator involved in the regulated transcription of nearly all RNA polymerase II-dependent genes. Mediator functions as a bridge to convey information from gene-specific regulatory proteins to the basal RNA polymerase II transcription machinery. Mediator is recruited to promoters by direct interactions with regulatory proteins and serves as a scaffold for the assembly of a functional preinitiation complex with RNA polymerase II and the general transcription factors.</text>
</comment>
<evidence type="ECO:0000256" key="4">
    <source>
        <dbReference type="ARBA" id="ARBA00023015"/>
    </source>
</evidence>
<dbReference type="EMBL" id="KB467831">
    <property type="protein sequence ID" value="PCH33791.1"/>
    <property type="molecule type" value="Genomic_DNA"/>
</dbReference>
<evidence type="ECO:0000256" key="1">
    <source>
        <dbReference type="ARBA" id="ARBA00004123"/>
    </source>
</evidence>
<dbReference type="PANTHER" id="PTHR35784">
    <property type="entry name" value="MEDIATOR OF RNA POLYMERASE II TRANSCRIPTION SUBUNIT 5"/>
    <property type="match status" value="1"/>
</dbReference>
<keyword evidence="7 9" id="KW-0539">Nucleus</keyword>
<evidence type="ECO:0000256" key="9">
    <source>
        <dbReference type="RuleBase" id="RU364142"/>
    </source>
</evidence>
<sequence>MSLSELTRNSFQSGITAKKWANLCKLFLAKNGVHDATDEVQTDISNSVLVLFRNYPGDPALQGYLKRAIQDGLLSLPRFIATFLSAARSPDLHTPATLDMLCRVALDAHYATGLSNPIGSIVAYTVSTTELLATVQDSMALLRVAYSLPMSHFHQLTTSTSELLALLLSCITDVTQIPTNEAVVFLAEANDLMHVLHLPPFVKQELETFVLSLGLLLGDDGKAAQAQMMRSLQVANDLLGPGSDTDIISCSLLLQSLVLGRAHEFGAGEGNRATAVLLAMLRWSSWTPVVHHTQLIQSALTCLFQNVSMNAQTKPGIIWRAFVIGRLPTLLNALHKAADQEGGVESDWHSVVQAAVSNVMHRSDILDRCEIVLQSGGTEINADRLTHSRVLQSEFLYQLMKAGLLDQAFAATLQPSLVNDFHPRLPTEAQELGLDLAAYIESKLATEVSVEDAIAFVDKVCRDACSHAAFADAVYKKFVSLHHPDLDSLSHICKILSRHELAVDIVSLHHPLTDMVTHALKLVEDYDCETVGDPQTAVSHLGDVVLFLQETVVRYNFNHSTLNLGDQRLNLSLICSVSTVHTTRELSSEDTSAVQAWAKALFDKHSEGIEDTILRNTRPRTLLHIAATLFSHAIMMCDEGKMEKDVLSDGISYFMGPLLNWTLVGVVKSLLSEIQRRGLNAPLHLEVLQTLLLSQSCPQTVIRLSAASVLRLSTSKLQQHVVRFDWTALQSVAAKAIGLPEKNLQGTSSHAINGALAAARAGRAPALDVDRCLLFTPPAKFLHALWKELMGVATLGEIEAPRRLTTFVLSMPRRFHSPPLLPIFLHVVVPGLVAAADHLPPTDQAIAVELLVSVISSALTMALHLERALLNTCGEQRPALGQSAAAMARRMGSDLRRKGHGQTSGVIAQRLAALPPFVANFPTFIADM</sequence>
<evidence type="ECO:0000256" key="6">
    <source>
        <dbReference type="ARBA" id="ARBA00023163"/>
    </source>
</evidence>
<evidence type="ECO:0000313" key="10">
    <source>
        <dbReference type="EMBL" id="PCH33791.1"/>
    </source>
</evidence>
<keyword evidence="4 9" id="KW-0805">Transcription regulation</keyword>
<keyword evidence="11" id="KW-1185">Reference proteome</keyword>
<evidence type="ECO:0000256" key="7">
    <source>
        <dbReference type="ARBA" id="ARBA00023242"/>
    </source>
</evidence>
<organism evidence="10 11">
    <name type="scientific">Wolfiporia cocos (strain MD-104)</name>
    <name type="common">Brown rot fungus</name>
    <dbReference type="NCBI Taxonomy" id="742152"/>
    <lineage>
        <taxon>Eukaryota</taxon>
        <taxon>Fungi</taxon>
        <taxon>Dikarya</taxon>
        <taxon>Basidiomycota</taxon>
        <taxon>Agaricomycotina</taxon>
        <taxon>Agaricomycetes</taxon>
        <taxon>Polyporales</taxon>
        <taxon>Phaeolaceae</taxon>
        <taxon>Wolfiporia</taxon>
    </lineage>
</organism>
<evidence type="ECO:0000256" key="5">
    <source>
        <dbReference type="ARBA" id="ARBA00023159"/>
    </source>
</evidence>
<comment type="similarity">
    <text evidence="2 9">Belongs to the Mediator complex subunit 5 family.</text>
</comment>
<proteinExistence type="inferred from homology"/>
<evidence type="ECO:0000313" key="11">
    <source>
        <dbReference type="Proteomes" id="UP000218811"/>
    </source>
</evidence>
<evidence type="ECO:0000256" key="2">
    <source>
        <dbReference type="ARBA" id="ARBA00008782"/>
    </source>
</evidence>
<accession>A0A2H3IVN7</accession>
<protein>
    <recommendedName>
        <fullName evidence="3 9">Mediator of RNA polymerase II transcription subunit 5</fullName>
    </recommendedName>
    <alternativeName>
        <fullName evidence="8 9">Mediator complex subunit 5</fullName>
    </alternativeName>
</protein>
<dbReference type="GO" id="GO:0006357">
    <property type="term" value="P:regulation of transcription by RNA polymerase II"/>
    <property type="evidence" value="ECO:0007669"/>
    <property type="project" value="InterPro"/>
</dbReference>
<dbReference type="Pfam" id="PF08689">
    <property type="entry name" value="Med5"/>
    <property type="match status" value="1"/>
</dbReference>
<dbReference type="PANTHER" id="PTHR35784:SF1">
    <property type="entry name" value="MEDIATOR OF RNA POLYMERASE II TRANSCRIPTION SUBUNIT 5"/>
    <property type="match status" value="1"/>
</dbReference>
<gene>
    <name evidence="9" type="primary">MED5</name>
    <name evidence="10" type="ORF">WOLCODRAFT_129982</name>
</gene>
<dbReference type="OrthoDB" id="5549158at2759"/>
<keyword evidence="5 9" id="KW-0010">Activator</keyword>
<dbReference type="GO" id="GO:0016592">
    <property type="term" value="C:mediator complex"/>
    <property type="evidence" value="ECO:0007669"/>
    <property type="project" value="InterPro"/>
</dbReference>
<dbReference type="InterPro" id="IPR014801">
    <property type="entry name" value="Mediator_Med5_fun"/>
</dbReference>
<evidence type="ECO:0000256" key="3">
    <source>
        <dbReference type="ARBA" id="ARBA00020628"/>
    </source>
</evidence>
<reference evidence="10 11" key="1">
    <citation type="journal article" date="2012" name="Science">
        <title>The Paleozoic origin of enzymatic lignin decomposition reconstructed from 31 fungal genomes.</title>
        <authorList>
            <person name="Floudas D."/>
            <person name="Binder M."/>
            <person name="Riley R."/>
            <person name="Barry K."/>
            <person name="Blanchette R.A."/>
            <person name="Henrissat B."/>
            <person name="Martinez A.T."/>
            <person name="Otillar R."/>
            <person name="Spatafora J.W."/>
            <person name="Yadav J.S."/>
            <person name="Aerts A."/>
            <person name="Benoit I."/>
            <person name="Boyd A."/>
            <person name="Carlson A."/>
            <person name="Copeland A."/>
            <person name="Coutinho P.M."/>
            <person name="de Vries R.P."/>
            <person name="Ferreira P."/>
            <person name="Findley K."/>
            <person name="Foster B."/>
            <person name="Gaskell J."/>
            <person name="Glotzer D."/>
            <person name="Gorecki P."/>
            <person name="Heitman J."/>
            <person name="Hesse C."/>
            <person name="Hori C."/>
            <person name="Igarashi K."/>
            <person name="Jurgens J.A."/>
            <person name="Kallen N."/>
            <person name="Kersten P."/>
            <person name="Kohler A."/>
            <person name="Kuees U."/>
            <person name="Kumar T.K.A."/>
            <person name="Kuo A."/>
            <person name="LaButti K."/>
            <person name="Larrondo L.F."/>
            <person name="Lindquist E."/>
            <person name="Ling A."/>
            <person name="Lombard V."/>
            <person name="Lucas S."/>
            <person name="Lundell T."/>
            <person name="Martin R."/>
            <person name="McLaughlin D.J."/>
            <person name="Morgenstern I."/>
            <person name="Morin E."/>
            <person name="Murat C."/>
            <person name="Nagy L.G."/>
            <person name="Nolan M."/>
            <person name="Ohm R.A."/>
            <person name="Patyshakuliyeva A."/>
            <person name="Rokas A."/>
            <person name="Ruiz-Duenas F.J."/>
            <person name="Sabat G."/>
            <person name="Salamov A."/>
            <person name="Samejima M."/>
            <person name="Schmutz J."/>
            <person name="Slot J.C."/>
            <person name="St John F."/>
            <person name="Stenlid J."/>
            <person name="Sun H."/>
            <person name="Sun S."/>
            <person name="Syed K."/>
            <person name="Tsang A."/>
            <person name="Wiebenga A."/>
            <person name="Young D."/>
            <person name="Pisabarro A."/>
            <person name="Eastwood D.C."/>
            <person name="Martin F."/>
            <person name="Cullen D."/>
            <person name="Grigoriev I.V."/>
            <person name="Hibbett D.S."/>
        </authorList>
    </citation>
    <scope>NUCLEOTIDE SEQUENCE [LARGE SCALE GENOMIC DNA]</scope>
    <source>
        <strain evidence="10 11">MD-104</strain>
    </source>
</reference>
<dbReference type="STRING" id="742152.A0A2H3IVN7"/>
<comment type="subcellular location">
    <subcellularLocation>
        <location evidence="1 9">Nucleus</location>
    </subcellularLocation>
</comment>